<gene>
    <name evidence="2" type="ORF">BRAN1462_LOCUS63651</name>
</gene>
<name>A0A7S2QLN9_9DINO</name>
<proteinExistence type="predicted"/>
<evidence type="ECO:0000313" key="2">
    <source>
        <dbReference type="EMBL" id="CAD9645829.1"/>
    </source>
</evidence>
<feature type="region of interest" description="Disordered" evidence="1">
    <location>
        <begin position="191"/>
        <end position="219"/>
    </location>
</feature>
<protein>
    <submittedName>
        <fullName evidence="2">Uncharacterized protein</fullName>
    </submittedName>
</protein>
<organism evidence="2">
    <name type="scientific">Zooxanthella nutricula</name>
    <dbReference type="NCBI Taxonomy" id="1333877"/>
    <lineage>
        <taxon>Eukaryota</taxon>
        <taxon>Sar</taxon>
        <taxon>Alveolata</taxon>
        <taxon>Dinophyceae</taxon>
        <taxon>Peridiniales</taxon>
        <taxon>Peridiniales incertae sedis</taxon>
        <taxon>Zooxanthella</taxon>
    </lineage>
</organism>
<accession>A0A7S2QLN9</accession>
<sequence>MALPMCFGEALSGLATLVFGSPGRSPAVLRVEKELEEAVARGSSGAIMGAAVRGASRAALDRARRTLARVKAGQRLRSALEVDDEDEIAAAAVAATEAGMPKADVDAAKAHAARGRAEQALQAAGPAACQVAAKRAEAMGVGSDAIEGARRSSNKLRFLQELQDAMSFGKARSVERACDRLLRPGVWHAASRETKVEKSHSEPPRLRRESSRHLRSGARRAAAGLASLAAASKTAVAGRA</sequence>
<dbReference type="AlphaFoldDB" id="A0A7S2QLN9"/>
<reference evidence="2" key="1">
    <citation type="submission" date="2021-01" db="EMBL/GenBank/DDBJ databases">
        <authorList>
            <person name="Corre E."/>
            <person name="Pelletier E."/>
            <person name="Niang G."/>
            <person name="Scheremetjew M."/>
            <person name="Finn R."/>
            <person name="Kale V."/>
            <person name="Holt S."/>
            <person name="Cochrane G."/>
            <person name="Meng A."/>
            <person name="Brown T."/>
            <person name="Cohen L."/>
        </authorList>
    </citation>
    <scope>NUCLEOTIDE SEQUENCE</scope>
    <source>
        <strain evidence="2">RCC3387</strain>
    </source>
</reference>
<feature type="compositionally biased region" description="Basic and acidic residues" evidence="1">
    <location>
        <begin position="191"/>
        <end position="212"/>
    </location>
</feature>
<evidence type="ECO:0000256" key="1">
    <source>
        <dbReference type="SAM" id="MobiDB-lite"/>
    </source>
</evidence>
<dbReference type="EMBL" id="HBGW01100595">
    <property type="protein sequence ID" value="CAD9645829.1"/>
    <property type="molecule type" value="Transcribed_RNA"/>
</dbReference>